<evidence type="ECO:0000313" key="3">
    <source>
        <dbReference type="Proteomes" id="UP000248395"/>
    </source>
</evidence>
<dbReference type="AlphaFoldDB" id="A0A318JR51"/>
<dbReference type="Proteomes" id="UP000248395">
    <property type="component" value="Unassembled WGS sequence"/>
</dbReference>
<accession>A0A318JR51</accession>
<reference evidence="2 3" key="1">
    <citation type="submission" date="2018-05" db="EMBL/GenBank/DDBJ databases">
        <title>Genomic Encyclopedia of Type Strains, Phase IV (KMG-IV): sequencing the most valuable type-strain genomes for metagenomic binning, comparative biology and taxonomic classification.</title>
        <authorList>
            <person name="Goeker M."/>
        </authorList>
    </citation>
    <scope>NUCLEOTIDE SEQUENCE [LARGE SCALE GENOMIC DNA]</scope>
    <source>
        <strain evidence="2 3">DSM 25134</strain>
    </source>
</reference>
<dbReference type="EMBL" id="QJKC01000001">
    <property type="protein sequence ID" value="PXX51137.1"/>
    <property type="molecule type" value="Genomic_DNA"/>
</dbReference>
<sequence length="90" mass="9882">MSTTLFCSASRAAQHPEQDRYRKLGLVLVDLPQPLRDTPATPRTAIRIMRQSAMQLEQAPCQPDSRTSTHALPGARYQIQPTAPQGVAGK</sequence>
<evidence type="ECO:0000313" key="2">
    <source>
        <dbReference type="EMBL" id="PXX51137.1"/>
    </source>
</evidence>
<gene>
    <name evidence="2" type="ORF">DFR38_101198</name>
</gene>
<evidence type="ECO:0000256" key="1">
    <source>
        <dbReference type="SAM" id="MobiDB-lite"/>
    </source>
</evidence>
<comment type="caution">
    <text evidence="2">The sequence shown here is derived from an EMBL/GenBank/DDBJ whole genome shotgun (WGS) entry which is preliminary data.</text>
</comment>
<proteinExistence type="predicted"/>
<name>A0A318JR51_9NEIS</name>
<keyword evidence="3" id="KW-1185">Reference proteome</keyword>
<dbReference type="RefSeq" id="WP_059285744.1">
    <property type="nucleotide sequence ID" value="NZ_LNQU01000039.1"/>
</dbReference>
<feature type="region of interest" description="Disordered" evidence="1">
    <location>
        <begin position="56"/>
        <end position="90"/>
    </location>
</feature>
<dbReference type="OrthoDB" id="8591826at2"/>
<organism evidence="2 3">
    <name type="scientific">Aquitalea magnusonii</name>
    <dbReference type="NCBI Taxonomy" id="332411"/>
    <lineage>
        <taxon>Bacteria</taxon>
        <taxon>Pseudomonadati</taxon>
        <taxon>Pseudomonadota</taxon>
        <taxon>Betaproteobacteria</taxon>
        <taxon>Neisseriales</taxon>
        <taxon>Chromobacteriaceae</taxon>
        <taxon>Aquitalea</taxon>
    </lineage>
</organism>
<protein>
    <submittedName>
        <fullName evidence="2">Uncharacterized protein</fullName>
    </submittedName>
</protein>